<reference evidence="5 6" key="1">
    <citation type="submission" date="2016-10" db="EMBL/GenBank/DDBJ databases">
        <authorList>
            <person name="Varghese N."/>
            <person name="Submissions S."/>
        </authorList>
    </citation>
    <scope>NUCLEOTIDE SEQUENCE [LARGE SCALE GENOMIC DNA]</scope>
    <source>
        <strain evidence="5 6">DSM 16392</strain>
    </source>
</reference>
<gene>
    <name evidence="5" type="ORF">SAMN04488518_102245</name>
</gene>
<proteinExistence type="predicted"/>
<accession>A0A1I3WZN3</accession>
<evidence type="ECO:0000256" key="2">
    <source>
        <dbReference type="ARBA" id="ARBA00022679"/>
    </source>
</evidence>
<organism evidence="5 6">
    <name type="scientific">Pseudovibrio ascidiaceicola</name>
    <dbReference type="NCBI Taxonomy" id="285279"/>
    <lineage>
        <taxon>Bacteria</taxon>
        <taxon>Pseudomonadati</taxon>
        <taxon>Pseudomonadota</taxon>
        <taxon>Alphaproteobacteria</taxon>
        <taxon>Hyphomicrobiales</taxon>
        <taxon>Stappiaceae</taxon>
        <taxon>Pseudovibrio</taxon>
    </lineage>
</organism>
<dbReference type="InterPro" id="IPR007657">
    <property type="entry name" value="Glycosyltransferase_61"/>
</dbReference>
<dbReference type="Pfam" id="PF04577">
    <property type="entry name" value="Glyco_transf_61"/>
    <property type="match status" value="1"/>
</dbReference>
<dbReference type="EMBL" id="FOSK01000002">
    <property type="protein sequence ID" value="SFK12066.1"/>
    <property type="molecule type" value="Genomic_DNA"/>
</dbReference>
<dbReference type="Proteomes" id="UP000199598">
    <property type="component" value="Unassembled WGS sequence"/>
</dbReference>
<keyword evidence="3" id="KW-0325">Glycoprotein</keyword>
<dbReference type="RefSeq" id="WP_093517409.1">
    <property type="nucleotide sequence ID" value="NZ_FOSK01000002.1"/>
</dbReference>
<evidence type="ECO:0000256" key="3">
    <source>
        <dbReference type="ARBA" id="ARBA00023180"/>
    </source>
</evidence>
<evidence type="ECO:0000313" key="5">
    <source>
        <dbReference type="EMBL" id="SFK12066.1"/>
    </source>
</evidence>
<dbReference type="InterPro" id="IPR049625">
    <property type="entry name" value="Glyco_transf_61_cat"/>
</dbReference>
<evidence type="ECO:0000313" key="6">
    <source>
        <dbReference type="Proteomes" id="UP000199598"/>
    </source>
</evidence>
<evidence type="ECO:0000256" key="1">
    <source>
        <dbReference type="ARBA" id="ARBA00022676"/>
    </source>
</evidence>
<keyword evidence="2" id="KW-0808">Transferase</keyword>
<feature type="domain" description="Glycosyltransferase 61 catalytic" evidence="4">
    <location>
        <begin position="156"/>
        <end position="336"/>
    </location>
</feature>
<evidence type="ECO:0000259" key="4">
    <source>
        <dbReference type="Pfam" id="PF04577"/>
    </source>
</evidence>
<sequence>MRKAPKWRSWLPTSRQLRFRAQSTLARTFPSIGDRNNFFPDNANPRLAPNEHLLTVDERSSRALPQEVQAFFEEHGALEQSRYPLPITPAGHTQLRMYKLVDALVLGSTGATVLKAQHRQIEAAAPNTMRFARLKDRTIQTAAINMLGMAAGHRHYYHFLCDVAFPLLFLLEQLGPLIFPLKILLREDLPEFQKEFYEHLTQETPLLSLEECKANERIHCKTLFHCTPAMNCEYRVPASEQAASMVATHYLAAYQLDMHKTPATRLYIARDDAKTRRILNEKSLKEQLEARGFQSVIPGKLSHKEQVELFNNARIIVGTHGAGLTNLLFAQAGGKLIEIFPADYVQSAYAWLAHVRGLRYAPVIGEKSGAHQHFSLSQNAIGQILHEVDALEFA</sequence>
<comment type="caution">
    <text evidence="5">The sequence shown here is derived from an EMBL/GenBank/DDBJ whole genome shotgun (WGS) entry which is preliminary data.</text>
</comment>
<dbReference type="PANTHER" id="PTHR20961">
    <property type="entry name" value="GLYCOSYLTRANSFERASE"/>
    <property type="match status" value="1"/>
</dbReference>
<keyword evidence="1" id="KW-0328">Glycosyltransferase</keyword>
<keyword evidence="6" id="KW-1185">Reference proteome</keyword>
<protein>
    <recommendedName>
        <fullName evidence="4">Glycosyltransferase 61 catalytic domain-containing protein</fullName>
    </recommendedName>
</protein>
<name>A0A1I3WZN3_9HYPH</name>